<evidence type="ECO:0000313" key="8">
    <source>
        <dbReference type="Proteomes" id="UP000605846"/>
    </source>
</evidence>
<dbReference type="CDD" id="cd01448">
    <property type="entry name" value="TST_Repeat_1"/>
    <property type="match status" value="1"/>
</dbReference>
<dbReference type="GO" id="GO:0004792">
    <property type="term" value="F:thiosulfate-cyanide sulfurtransferase activity"/>
    <property type="evidence" value="ECO:0007669"/>
    <property type="project" value="TreeGrafter"/>
</dbReference>
<keyword evidence="3" id="KW-0808">Transferase</keyword>
<dbReference type="CDD" id="cd01449">
    <property type="entry name" value="TST_Repeat_2"/>
    <property type="match status" value="1"/>
</dbReference>
<dbReference type="InterPro" id="IPR001763">
    <property type="entry name" value="Rhodanese-like_dom"/>
</dbReference>
<feature type="domain" description="Rhodanese" evidence="6">
    <location>
        <begin position="39"/>
        <end position="156"/>
    </location>
</feature>
<name>A0A8H7BXM8_9FUNG</name>
<sequence>MFRQLSLRGFMALKQTRPIITTSHRSLSSLISTAELESVLDQVKVLDGSWHMPNAGRDPHKEFVEKRIRGAQFFGIDEIKDTTTDLPHMLPTPEKFAEAVGNLGISNQDQVVVYDSAGLFSACRVYWTFKAFGHQQVSVLNGGLPKWIQENKPTESGSPPTVNPVKYSVPQLDTQLVRNYQTVLQNAKLAETDPAKAALVLDARPNPRFTGEAPEPRPGLSSGHMPGSISIPFNEVIQDGEILSDAKLKDYFVSKGVDLNKEIITSCGSGITASVLYFALERVGAKHIAVYDGSWTEYAGEETSIIIKSQNH</sequence>
<dbReference type="Gene3D" id="3.40.250.10">
    <property type="entry name" value="Rhodanese-like domain"/>
    <property type="match status" value="2"/>
</dbReference>
<feature type="domain" description="Rhodanese" evidence="6">
    <location>
        <begin position="194"/>
        <end position="307"/>
    </location>
</feature>
<dbReference type="FunFam" id="3.40.250.10:FF:000015">
    <property type="entry name" value="Sulfurtransferase"/>
    <property type="match status" value="1"/>
</dbReference>
<dbReference type="InterPro" id="IPR036873">
    <property type="entry name" value="Rhodanese-like_dom_sf"/>
</dbReference>
<gene>
    <name evidence="7" type="ORF">EC973_003807</name>
</gene>
<organism evidence="7 8">
    <name type="scientific">Apophysomyces ossiformis</name>
    <dbReference type="NCBI Taxonomy" id="679940"/>
    <lineage>
        <taxon>Eukaryota</taxon>
        <taxon>Fungi</taxon>
        <taxon>Fungi incertae sedis</taxon>
        <taxon>Mucoromycota</taxon>
        <taxon>Mucoromycotina</taxon>
        <taxon>Mucoromycetes</taxon>
        <taxon>Mucorales</taxon>
        <taxon>Mucorineae</taxon>
        <taxon>Mucoraceae</taxon>
        <taxon>Apophysomyces</taxon>
    </lineage>
</organism>
<keyword evidence="2" id="KW-0963">Cytoplasm</keyword>
<dbReference type="PANTHER" id="PTHR11364">
    <property type="entry name" value="THIOSULFATE SULFERTANSFERASE"/>
    <property type="match status" value="1"/>
</dbReference>
<dbReference type="EMBL" id="JABAYA010000022">
    <property type="protein sequence ID" value="KAF7729729.1"/>
    <property type="molecule type" value="Genomic_DNA"/>
</dbReference>
<dbReference type="PROSITE" id="PS50206">
    <property type="entry name" value="RHODANESE_3"/>
    <property type="match status" value="2"/>
</dbReference>
<evidence type="ECO:0000256" key="5">
    <source>
        <dbReference type="SAM" id="MobiDB-lite"/>
    </source>
</evidence>
<keyword evidence="8" id="KW-1185">Reference proteome</keyword>
<proteinExistence type="predicted"/>
<dbReference type="InterPro" id="IPR045078">
    <property type="entry name" value="TST/MPST-like"/>
</dbReference>
<evidence type="ECO:0000259" key="6">
    <source>
        <dbReference type="PROSITE" id="PS50206"/>
    </source>
</evidence>
<keyword evidence="4" id="KW-0677">Repeat</keyword>
<protein>
    <recommendedName>
        <fullName evidence="6">Rhodanese domain-containing protein</fullName>
    </recommendedName>
</protein>
<evidence type="ECO:0000256" key="3">
    <source>
        <dbReference type="ARBA" id="ARBA00022679"/>
    </source>
</evidence>
<evidence type="ECO:0000256" key="4">
    <source>
        <dbReference type="ARBA" id="ARBA00022737"/>
    </source>
</evidence>
<comment type="caution">
    <text evidence="7">The sequence shown here is derived from an EMBL/GenBank/DDBJ whole genome shotgun (WGS) entry which is preliminary data.</text>
</comment>
<dbReference type="FunFam" id="3.40.250.10:FF:000001">
    <property type="entry name" value="Sulfurtransferase"/>
    <property type="match status" value="1"/>
</dbReference>
<evidence type="ECO:0000313" key="7">
    <source>
        <dbReference type="EMBL" id="KAF7729729.1"/>
    </source>
</evidence>
<dbReference type="Pfam" id="PF00581">
    <property type="entry name" value="Rhodanese"/>
    <property type="match status" value="2"/>
</dbReference>
<dbReference type="OrthoDB" id="270167at2759"/>
<reference evidence="7" key="1">
    <citation type="submission" date="2020-01" db="EMBL/GenBank/DDBJ databases">
        <title>Genome Sequencing of Three Apophysomyces-Like Fungal Strains Confirms a Novel Fungal Genus in the Mucoromycota with divergent Burkholderia-like Endosymbiotic Bacteria.</title>
        <authorList>
            <person name="Stajich J.E."/>
            <person name="Macias A.M."/>
            <person name="Carter-House D."/>
            <person name="Lovett B."/>
            <person name="Kasson L.R."/>
            <person name="Berry K."/>
            <person name="Grigoriev I."/>
            <person name="Chang Y."/>
            <person name="Spatafora J."/>
            <person name="Kasson M.T."/>
        </authorList>
    </citation>
    <scope>NUCLEOTIDE SEQUENCE</scope>
    <source>
        <strain evidence="7">NRRL A-21654</strain>
    </source>
</reference>
<evidence type="ECO:0000256" key="2">
    <source>
        <dbReference type="ARBA" id="ARBA00022490"/>
    </source>
</evidence>
<dbReference type="AlphaFoldDB" id="A0A8H7BXM8"/>
<dbReference type="SUPFAM" id="SSF52821">
    <property type="entry name" value="Rhodanese/Cell cycle control phosphatase"/>
    <property type="match status" value="2"/>
</dbReference>
<comment type="subcellular location">
    <subcellularLocation>
        <location evidence="1">Cytoplasm</location>
    </subcellularLocation>
</comment>
<dbReference type="PANTHER" id="PTHR11364:SF27">
    <property type="entry name" value="SULFURTRANSFERASE"/>
    <property type="match status" value="1"/>
</dbReference>
<accession>A0A8H7BXM8</accession>
<dbReference type="GO" id="GO:0005739">
    <property type="term" value="C:mitochondrion"/>
    <property type="evidence" value="ECO:0007669"/>
    <property type="project" value="TreeGrafter"/>
</dbReference>
<evidence type="ECO:0000256" key="1">
    <source>
        <dbReference type="ARBA" id="ARBA00004496"/>
    </source>
</evidence>
<dbReference type="Proteomes" id="UP000605846">
    <property type="component" value="Unassembled WGS sequence"/>
</dbReference>
<dbReference type="SMART" id="SM00450">
    <property type="entry name" value="RHOD"/>
    <property type="match status" value="2"/>
</dbReference>
<feature type="region of interest" description="Disordered" evidence="5">
    <location>
        <begin position="206"/>
        <end position="225"/>
    </location>
</feature>